<dbReference type="GO" id="GO:0016301">
    <property type="term" value="F:kinase activity"/>
    <property type="evidence" value="ECO:0007669"/>
    <property type="project" value="UniProtKB-KW"/>
</dbReference>
<keyword evidence="6 9" id="KW-0067">ATP-binding</keyword>
<keyword evidence="2 10" id="KW-0723">Serine/threonine-protein kinase</keyword>
<dbReference type="InterPro" id="IPR011009">
    <property type="entry name" value="Kinase-like_dom_sf"/>
</dbReference>
<dbReference type="InterPro" id="IPR008271">
    <property type="entry name" value="Ser/Thr_kinase_AS"/>
</dbReference>
<comment type="caution">
    <text evidence="13">The sequence shown here is derived from an EMBL/GenBank/DDBJ whole genome shotgun (WGS) entry which is preliminary data.</text>
</comment>
<dbReference type="SMART" id="SM00133">
    <property type="entry name" value="S_TK_X"/>
    <property type="match status" value="1"/>
</dbReference>
<reference evidence="13 14" key="1">
    <citation type="submission" date="2024-03" db="EMBL/GenBank/DDBJ databases">
        <title>Genome-scale model development and genomic sequencing of the oleaginous clade Lipomyces.</title>
        <authorList>
            <consortium name="Lawrence Berkeley National Laboratory"/>
            <person name="Czajka J.J."/>
            <person name="Han Y."/>
            <person name="Kim J."/>
            <person name="Mondo S.J."/>
            <person name="Hofstad B.A."/>
            <person name="Robles A."/>
            <person name="Haridas S."/>
            <person name="Riley R."/>
            <person name="LaButti K."/>
            <person name="Pangilinan J."/>
            <person name="Andreopoulos W."/>
            <person name="Lipzen A."/>
            <person name="Yan J."/>
            <person name="Wang M."/>
            <person name="Ng V."/>
            <person name="Grigoriev I.V."/>
            <person name="Spatafora J.W."/>
            <person name="Magnuson J.K."/>
            <person name="Baker S.E."/>
            <person name="Pomraning K.R."/>
        </authorList>
    </citation>
    <scope>NUCLEOTIDE SEQUENCE [LARGE SCALE GENOMIC DNA]</scope>
    <source>
        <strain evidence="13 14">Phaff 52-87</strain>
    </source>
</reference>
<dbReference type="CDD" id="cd05580">
    <property type="entry name" value="STKc_PKA_like"/>
    <property type="match status" value="1"/>
</dbReference>
<dbReference type="SUPFAM" id="SSF56112">
    <property type="entry name" value="Protein kinase-like (PK-like)"/>
    <property type="match status" value="1"/>
</dbReference>
<keyword evidence="5 13" id="KW-0418">Kinase</keyword>
<keyword evidence="4 9" id="KW-0547">Nucleotide-binding</keyword>
<comment type="catalytic activity">
    <reaction evidence="8">
        <text>L-seryl-[protein] + ATP = O-phospho-L-seryl-[protein] + ADP + H(+)</text>
        <dbReference type="Rhea" id="RHEA:17989"/>
        <dbReference type="Rhea" id="RHEA-COMP:9863"/>
        <dbReference type="Rhea" id="RHEA-COMP:11604"/>
        <dbReference type="ChEBI" id="CHEBI:15378"/>
        <dbReference type="ChEBI" id="CHEBI:29999"/>
        <dbReference type="ChEBI" id="CHEBI:30616"/>
        <dbReference type="ChEBI" id="CHEBI:83421"/>
        <dbReference type="ChEBI" id="CHEBI:456216"/>
        <dbReference type="EC" id="2.7.11.11"/>
    </reaction>
</comment>
<evidence type="ECO:0000259" key="12">
    <source>
        <dbReference type="PROSITE" id="PS51285"/>
    </source>
</evidence>
<dbReference type="SMART" id="SM00220">
    <property type="entry name" value="S_TKc"/>
    <property type="match status" value="1"/>
</dbReference>
<evidence type="ECO:0000256" key="6">
    <source>
        <dbReference type="ARBA" id="ARBA00022840"/>
    </source>
</evidence>
<name>A0ABR1F7I7_9ASCO</name>
<sequence>MPAELPVPAAEAQPAAGAVAYPAKSGDEAAAAAAVASAASAAIPAIPAQVAGSAAAAAAAVTPAARSTVTRGKYSIRDFEIKRTLGTGSFGRVHLVRSRYNRLYYAIKVLKKAQVVHMKQVEHTNDERRMLKLVDHPFLIRIWGTFQDSLHLFMVMDYIEGGELFSLLRKSQRFPNPVAKFYAAQVTLALEYLHSHNVIYRDLKPENILLDRRGNIRITDFGFAKEVPDVTYTMCGTPDYIAPEVIARKAYNKSVDWWSLGILIFEMLTGYTPFYDQTPMRTYEKVLQCEVRYPNYLLPEARDLLSGLITRDLTRRLGNLANGSADVMNHPWFREVEWDRILRREIDTPYEPPIRHAGDASLFEYYPEEELNYGINGPDEYQHLFPDF</sequence>
<evidence type="ECO:0000313" key="13">
    <source>
        <dbReference type="EMBL" id="KAK7205809.1"/>
    </source>
</evidence>
<dbReference type="GeneID" id="90040320"/>
<dbReference type="EC" id="2.7.11.11" evidence="1"/>
<dbReference type="PANTHER" id="PTHR24353">
    <property type="entry name" value="CYCLIC NUCLEOTIDE-DEPENDENT PROTEIN KINASE"/>
    <property type="match status" value="1"/>
</dbReference>
<dbReference type="InterPro" id="IPR000961">
    <property type="entry name" value="AGC-kinase_C"/>
</dbReference>
<feature type="binding site" evidence="9">
    <location>
        <position position="108"/>
    </location>
    <ligand>
        <name>ATP</name>
        <dbReference type="ChEBI" id="CHEBI:30616"/>
    </ligand>
</feature>
<evidence type="ECO:0000256" key="2">
    <source>
        <dbReference type="ARBA" id="ARBA00022527"/>
    </source>
</evidence>
<proteinExistence type="inferred from homology"/>
<dbReference type="PROSITE" id="PS00107">
    <property type="entry name" value="PROTEIN_KINASE_ATP"/>
    <property type="match status" value="1"/>
</dbReference>
<dbReference type="InterPro" id="IPR017441">
    <property type="entry name" value="Protein_kinase_ATP_BS"/>
</dbReference>
<comment type="similarity">
    <text evidence="10">Belongs to the protein kinase superfamily.</text>
</comment>
<dbReference type="InterPro" id="IPR000719">
    <property type="entry name" value="Prot_kinase_dom"/>
</dbReference>
<feature type="domain" description="AGC-kinase C-terminal" evidence="12">
    <location>
        <begin position="334"/>
        <end position="388"/>
    </location>
</feature>
<dbReference type="Pfam" id="PF00069">
    <property type="entry name" value="Pkinase"/>
    <property type="match status" value="1"/>
</dbReference>
<dbReference type="Proteomes" id="UP001498771">
    <property type="component" value="Unassembled WGS sequence"/>
</dbReference>
<dbReference type="RefSeq" id="XP_064768842.1">
    <property type="nucleotide sequence ID" value="XM_064914808.1"/>
</dbReference>
<evidence type="ECO:0000256" key="9">
    <source>
        <dbReference type="PROSITE-ProRule" id="PRU10141"/>
    </source>
</evidence>
<dbReference type="EMBL" id="JBBJBU010000004">
    <property type="protein sequence ID" value="KAK7205809.1"/>
    <property type="molecule type" value="Genomic_DNA"/>
</dbReference>
<evidence type="ECO:0000313" key="14">
    <source>
        <dbReference type="Proteomes" id="UP001498771"/>
    </source>
</evidence>
<keyword evidence="3" id="KW-0808">Transferase</keyword>
<dbReference type="PROSITE" id="PS00108">
    <property type="entry name" value="PROTEIN_KINASE_ST"/>
    <property type="match status" value="1"/>
</dbReference>
<evidence type="ECO:0000256" key="5">
    <source>
        <dbReference type="ARBA" id="ARBA00022777"/>
    </source>
</evidence>
<accession>A0ABR1F7I7</accession>
<keyword evidence="14" id="KW-1185">Reference proteome</keyword>
<organism evidence="13 14">
    <name type="scientific">Myxozyma melibiosi</name>
    <dbReference type="NCBI Taxonomy" id="54550"/>
    <lineage>
        <taxon>Eukaryota</taxon>
        <taxon>Fungi</taxon>
        <taxon>Dikarya</taxon>
        <taxon>Ascomycota</taxon>
        <taxon>Saccharomycotina</taxon>
        <taxon>Lipomycetes</taxon>
        <taxon>Lipomycetales</taxon>
        <taxon>Lipomycetaceae</taxon>
        <taxon>Myxozyma</taxon>
    </lineage>
</organism>
<evidence type="ECO:0000256" key="8">
    <source>
        <dbReference type="ARBA" id="ARBA00047454"/>
    </source>
</evidence>
<evidence type="ECO:0000256" key="3">
    <source>
        <dbReference type="ARBA" id="ARBA00022679"/>
    </source>
</evidence>
<evidence type="ECO:0000256" key="1">
    <source>
        <dbReference type="ARBA" id="ARBA00012444"/>
    </source>
</evidence>
<protein>
    <recommendedName>
        <fullName evidence="1">cAMP-dependent protein kinase</fullName>
        <ecNumber evidence="1">2.7.11.11</ecNumber>
    </recommendedName>
</protein>
<feature type="domain" description="Protein kinase" evidence="11">
    <location>
        <begin position="79"/>
        <end position="333"/>
    </location>
</feature>
<evidence type="ECO:0000259" key="11">
    <source>
        <dbReference type="PROSITE" id="PS50011"/>
    </source>
</evidence>
<dbReference type="PROSITE" id="PS51285">
    <property type="entry name" value="AGC_KINASE_CTER"/>
    <property type="match status" value="1"/>
</dbReference>
<gene>
    <name evidence="13" type="ORF">BZA70DRAFT_306611</name>
</gene>
<dbReference type="Gene3D" id="1.10.510.10">
    <property type="entry name" value="Transferase(Phosphotransferase) domain 1"/>
    <property type="match status" value="1"/>
</dbReference>
<comment type="catalytic activity">
    <reaction evidence="7">
        <text>L-threonyl-[protein] + ATP = O-phospho-L-threonyl-[protein] + ADP + H(+)</text>
        <dbReference type="Rhea" id="RHEA:46608"/>
        <dbReference type="Rhea" id="RHEA-COMP:11060"/>
        <dbReference type="Rhea" id="RHEA-COMP:11605"/>
        <dbReference type="ChEBI" id="CHEBI:15378"/>
        <dbReference type="ChEBI" id="CHEBI:30013"/>
        <dbReference type="ChEBI" id="CHEBI:30616"/>
        <dbReference type="ChEBI" id="CHEBI:61977"/>
        <dbReference type="ChEBI" id="CHEBI:456216"/>
        <dbReference type="EC" id="2.7.11.11"/>
    </reaction>
</comment>
<evidence type="ECO:0000256" key="4">
    <source>
        <dbReference type="ARBA" id="ARBA00022741"/>
    </source>
</evidence>
<dbReference type="PROSITE" id="PS50011">
    <property type="entry name" value="PROTEIN_KINASE_DOM"/>
    <property type="match status" value="1"/>
</dbReference>
<dbReference type="Gene3D" id="3.30.200.20">
    <property type="entry name" value="Phosphorylase Kinase, domain 1"/>
    <property type="match status" value="1"/>
</dbReference>
<dbReference type="PANTHER" id="PTHR24353:SF153">
    <property type="entry name" value="CAMP-DEPENDENT PROTEIN KINASE CATALYTIC SUBUNIT 1"/>
    <property type="match status" value="1"/>
</dbReference>
<evidence type="ECO:0000256" key="10">
    <source>
        <dbReference type="RuleBase" id="RU000304"/>
    </source>
</evidence>
<evidence type="ECO:0000256" key="7">
    <source>
        <dbReference type="ARBA" id="ARBA00047292"/>
    </source>
</evidence>